<keyword evidence="2" id="KW-1185">Reference proteome</keyword>
<evidence type="ECO:0000313" key="1">
    <source>
        <dbReference type="EMBL" id="GAB0203905.1"/>
    </source>
</evidence>
<evidence type="ECO:0000313" key="2">
    <source>
        <dbReference type="Proteomes" id="UP001623348"/>
    </source>
</evidence>
<comment type="caution">
    <text evidence="1">The sequence shown here is derived from an EMBL/GenBank/DDBJ whole genome shotgun (WGS) entry which is preliminary data.</text>
</comment>
<dbReference type="EMBL" id="BAAFJT010000040">
    <property type="protein sequence ID" value="GAB0203905.1"/>
    <property type="molecule type" value="Genomic_DNA"/>
</dbReference>
<dbReference type="PANTHER" id="PTHR33332">
    <property type="entry name" value="REVERSE TRANSCRIPTASE DOMAIN-CONTAINING PROTEIN"/>
    <property type="match status" value="1"/>
</dbReference>
<dbReference type="PRINTS" id="PR01345">
    <property type="entry name" value="CERVTRCPTASE"/>
</dbReference>
<dbReference type="GO" id="GO:0004860">
    <property type="term" value="F:protein kinase inhibitor activity"/>
    <property type="evidence" value="ECO:0007669"/>
    <property type="project" value="UniProtKB-KW"/>
</dbReference>
<keyword evidence="1" id="KW-0649">Protein kinase inhibitor</keyword>
<accession>A0ABC9Y1K3</accession>
<sequence>MEKVTVKNGAGGWSQWRLEVPEKGEERRGPSKTTAVTWTVGFSAPSASLLIDITKLSGAADMLEEQDVIQMDLDKLQKWAHVNLMRFNKAKSKILHMGRGKPWYQYRQGDEGVDSSPVEKDLGVLVDEKLNMSRQCILGRIKRSMTSRLREVILLLW</sequence>
<proteinExistence type="predicted"/>
<protein>
    <submittedName>
        <fullName evidence="1">cAMP-dependent protein kinase inhibitor alpha</fullName>
    </submittedName>
</protein>
<organism evidence="1 2">
    <name type="scientific">Grus japonensis</name>
    <name type="common">Japanese crane</name>
    <name type="synonym">Red-crowned crane</name>
    <dbReference type="NCBI Taxonomy" id="30415"/>
    <lineage>
        <taxon>Eukaryota</taxon>
        <taxon>Metazoa</taxon>
        <taxon>Chordata</taxon>
        <taxon>Craniata</taxon>
        <taxon>Vertebrata</taxon>
        <taxon>Euteleostomi</taxon>
        <taxon>Archelosauria</taxon>
        <taxon>Archosauria</taxon>
        <taxon>Dinosauria</taxon>
        <taxon>Saurischia</taxon>
        <taxon>Theropoda</taxon>
        <taxon>Coelurosauria</taxon>
        <taxon>Aves</taxon>
        <taxon>Neognathae</taxon>
        <taxon>Neoaves</taxon>
        <taxon>Gruiformes</taxon>
        <taxon>Gruidae</taxon>
        <taxon>Grus</taxon>
    </lineage>
</organism>
<reference evidence="1 2" key="1">
    <citation type="submission" date="2024-06" db="EMBL/GenBank/DDBJ databases">
        <title>The draft genome of Grus japonensis, version 3.</title>
        <authorList>
            <person name="Nabeshima K."/>
            <person name="Suzuki S."/>
            <person name="Onuma M."/>
        </authorList>
    </citation>
    <scope>NUCLEOTIDE SEQUENCE [LARGE SCALE GENOMIC DNA]</scope>
    <source>
        <strain evidence="1 2">451A</strain>
    </source>
</reference>
<dbReference type="AlphaFoldDB" id="A0ABC9Y1K3"/>
<dbReference type="Proteomes" id="UP001623348">
    <property type="component" value="Unassembled WGS sequence"/>
</dbReference>
<gene>
    <name evidence="1" type="ORF">GRJ2_002856100</name>
</gene>
<name>A0ABC9Y1K3_GRUJA</name>